<comment type="caution">
    <text evidence="2">The sequence shown here is derived from an EMBL/GenBank/DDBJ whole genome shotgun (WGS) entry which is preliminary data.</text>
</comment>
<dbReference type="PATRIC" id="fig|742823.3.peg.1802"/>
<dbReference type="HOGENOM" id="CLU_1133133_0_0_4"/>
<evidence type="ECO:0000313" key="3">
    <source>
        <dbReference type="Proteomes" id="UP000005835"/>
    </source>
</evidence>
<dbReference type="eggNOG" id="ENOG5030PMQ">
    <property type="taxonomic scope" value="Bacteria"/>
</dbReference>
<keyword evidence="1" id="KW-1133">Transmembrane helix</keyword>
<evidence type="ECO:0000313" key="2">
    <source>
        <dbReference type="EMBL" id="EKB30760.1"/>
    </source>
</evidence>
<accession>K1JGU0</accession>
<keyword evidence="1" id="KW-0812">Transmembrane</keyword>
<name>K1JGU0_9BURK</name>
<feature type="transmembrane region" description="Helical" evidence="1">
    <location>
        <begin position="169"/>
        <end position="190"/>
    </location>
</feature>
<proteinExistence type="predicted"/>
<dbReference type="OrthoDB" id="9156073at2"/>
<dbReference type="STRING" id="742823.HMPREF9465_01807"/>
<keyword evidence="3" id="KW-1185">Reference proteome</keyword>
<evidence type="ECO:0000256" key="1">
    <source>
        <dbReference type="SAM" id="Phobius"/>
    </source>
</evidence>
<dbReference type="AlphaFoldDB" id="K1JGU0"/>
<organism evidence="2 3">
    <name type="scientific">Sutterella wadsworthensis 2_1_59BFAA</name>
    <dbReference type="NCBI Taxonomy" id="742823"/>
    <lineage>
        <taxon>Bacteria</taxon>
        <taxon>Pseudomonadati</taxon>
        <taxon>Pseudomonadota</taxon>
        <taxon>Betaproteobacteria</taxon>
        <taxon>Burkholderiales</taxon>
        <taxon>Sutterellaceae</taxon>
        <taxon>Sutterella</taxon>
    </lineage>
</organism>
<keyword evidence="1" id="KW-0472">Membrane</keyword>
<reference evidence="2 3" key="1">
    <citation type="submission" date="2012-05" db="EMBL/GenBank/DDBJ databases">
        <title>The Genome Sequence of Sutterella wadsworthensis 2_1_59BFAA.</title>
        <authorList>
            <consortium name="The Broad Institute Genome Sequencing Platform"/>
            <person name="Earl A."/>
            <person name="Ward D."/>
            <person name="Feldgarden M."/>
            <person name="Gevers D."/>
            <person name="Daigneault M."/>
            <person name="Strauss J."/>
            <person name="Allen-Vercoe E."/>
            <person name="Walker B."/>
            <person name="Young S.K."/>
            <person name="Zeng Q."/>
            <person name="Gargeya S."/>
            <person name="Fitzgerald M."/>
            <person name="Haas B."/>
            <person name="Abouelleil A."/>
            <person name="Alvarado L."/>
            <person name="Arachchi H.M."/>
            <person name="Berlin A.M."/>
            <person name="Chapman S.B."/>
            <person name="Goldberg J."/>
            <person name="Griggs A."/>
            <person name="Gujja S."/>
            <person name="Hansen M."/>
            <person name="Howarth C."/>
            <person name="Imamovic A."/>
            <person name="Larimer J."/>
            <person name="McCowen C."/>
            <person name="Montmayeur A."/>
            <person name="Murphy C."/>
            <person name="Neiman D."/>
            <person name="Pearson M."/>
            <person name="Priest M."/>
            <person name="Roberts A."/>
            <person name="Saif S."/>
            <person name="Shea T."/>
            <person name="Sisk P."/>
            <person name="Sykes S."/>
            <person name="Wortman J."/>
            <person name="Nusbaum C."/>
            <person name="Birren B."/>
        </authorList>
    </citation>
    <scope>NUCLEOTIDE SEQUENCE [LARGE SCALE GENOMIC DNA]</scope>
    <source>
        <strain evidence="2 3">2_1_59BFAA</strain>
    </source>
</reference>
<dbReference type="RefSeq" id="WP_005436262.1">
    <property type="nucleotide sequence ID" value="NZ_JH815518.1"/>
</dbReference>
<dbReference type="EMBL" id="ADMG01000037">
    <property type="protein sequence ID" value="EKB30760.1"/>
    <property type="molecule type" value="Genomic_DNA"/>
</dbReference>
<gene>
    <name evidence="2" type="ORF">HMPREF9465_01807</name>
</gene>
<dbReference type="Proteomes" id="UP000005835">
    <property type="component" value="Unassembled WGS sequence"/>
</dbReference>
<sequence>MTASAIRSATGCATPLTRLRRALPPVLLPILALGTFASIDALQTQMRLPEHALFMSTGDTVELTGVIRAPLPSAPPAWRLTISPDSVPVTLSGVTTSQRTLSDDTVWRAKLTLGEVPAHLAFKADISFPDLHHEASQSWQIEAWPDRTSMQEASPSLLVSKLGIDPLPAAFACLISALLLALLYPALYFIDRRTLARSGCLRVFHARTSGPDTLLYCVQPVRDAPVRGTAYRVLSATGQLLGMAVLADSGRRHCVFRLHAARARAGCIVAVK</sequence>
<protein>
    <submittedName>
        <fullName evidence="2">Uncharacterized protein</fullName>
    </submittedName>
</protein>